<dbReference type="InterPro" id="IPR013154">
    <property type="entry name" value="ADH-like_N"/>
</dbReference>
<dbReference type="InterPro" id="IPR020843">
    <property type="entry name" value="ER"/>
</dbReference>
<dbReference type="InterPro" id="IPR011032">
    <property type="entry name" value="GroES-like_sf"/>
</dbReference>
<reference evidence="3" key="1">
    <citation type="journal article" date="2019" name="Int. J. Syst. Evol. Microbiol.">
        <title>The Global Catalogue of Microorganisms (GCM) 10K type strain sequencing project: providing services to taxonomists for standard genome sequencing and annotation.</title>
        <authorList>
            <consortium name="The Broad Institute Genomics Platform"/>
            <consortium name="The Broad Institute Genome Sequencing Center for Infectious Disease"/>
            <person name="Wu L."/>
            <person name="Ma J."/>
        </authorList>
    </citation>
    <scope>NUCLEOTIDE SEQUENCE [LARGE SCALE GENOMIC DNA]</scope>
    <source>
        <strain evidence="3">IBRC-M 10490</strain>
    </source>
</reference>
<accession>A0ABV8VD84</accession>
<dbReference type="SUPFAM" id="SSF51735">
    <property type="entry name" value="NAD(P)-binding Rossmann-fold domains"/>
    <property type="match status" value="1"/>
</dbReference>
<dbReference type="SMART" id="SM00829">
    <property type="entry name" value="PKS_ER"/>
    <property type="match status" value="1"/>
</dbReference>
<gene>
    <name evidence="2" type="ORF">ACFO5K_01015</name>
</gene>
<dbReference type="RefSeq" id="WP_378555188.1">
    <property type="nucleotide sequence ID" value="NZ_JBHSDL010000002.1"/>
</dbReference>
<dbReference type="Pfam" id="PF08240">
    <property type="entry name" value="ADH_N"/>
    <property type="match status" value="1"/>
</dbReference>
<dbReference type="Gene3D" id="3.90.180.10">
    <property type="entry name" value="Medium-chain alcohol dehydrogenases, catalytic domain"/>
    <property type="match status" value="1"/>
</dbReference>
<keyword evidence="3" id="KW-1185">Reference proteome</keyword>
<dbReference type="PANTHER" id="PTHR44013:SF1">
    <property type="entry name" value="ZINC-TYPE ALCOHOL DEHYDROGENASE-LIKE PROTEIN C16A3.02C"/>
    <property type="match status" value="1"/>
</dbReference>
<organism evidence="2 3">
    <name type="scientific">Nocardia halotolerans</name>
    <dbReference type="NCBI Taxonomy" id="1755878"/>
    <lineage>
        <taxon>Bacteria</taxon>
        <taxon>Bacillati</taxon>
        <taxon>Actinomycetota</taxon>
        <taxon>Actinomycetes</taxon>
        <taxon>Mycobacteriales</taxon>
        <taxon>Nocardiaceae</taxon>
        <taxon>Nocardia</taxon>
    </lineage>
</organism>
<comment type="caution">
    <text evidence="2">The sequence shown here is derived from an EMBL/GenBank/DDBJ whole genome shotgun (WGS) entry which is preliminary data.</text>
</comment>
<dbReference type="CDD" id="cd08267">
    <property type="entry name" value="MDR1"/>
    <property type="match status" value="1"/>
</dbReference>
<dbReference type="PANTHER" id="PTHR44013">
    <property type="entry name" value="ZINC-TYPE ALCOHOL DEHYDROGENASE-LIKE PROTEIN C16A3.02C"/>
    <property type="match status" value="1"/>
</dbReference>
<name>A0ABV8VD84_9NOCA</name>
<evidence type="ECO:0000313" key="2">
    <source>
        <dbReference type="EMBL" id="MFC4372663.1"/>
    </source>
</evidence>
<dbReference type="Proteomes" id="UP001595844">
    <property type="component" value="Unassembled WGS sequence"/>
</dbReference>
<protein>
    <submittedName>
        <fullName evidence="2">NAD(P)-dependent alcohol dehydrogenase</fullName>
    </submittedName>
</protein>
<proteinExistence type="predicted"/>
<evidence type="ECO:0000313" key="3">
    <source>
        <dbReference type="Proteomes" id="UP001595844"/>
    </source>
</evidence>
<dbReference type="InterPro" id="IPR036291">
    <property type="entry name" value="NAD(P)-bd_dom_sf"/>
</dbReference>
<dbReference type="EMBL" id="JBHSDL010000002">
    <property type="protein sequence ID" value="MFC4372663.1"/>
    <property type="molecule type" value="Genomic_DNA"/>
</dbReference>
<sequence length="322" mass="33698">MKAALHARYGSPEVVHVAEVAQPRPGTGDVLVRVQASTVNRTDCAYRAARPFLVRSFTGLLRPKRPILGTEFAGEVVEAGAAVTAFAVGDRVFGYNEGPFGCHAEYLSIPETGSLAKIPAGLGPEAVAPATEGAHYALTLLDAAAVGSGHQVLVNGATGAIGSAAVQLAKVRGAEVTAVCDSERMDLVSGLGADRVIDYTAEDFTAADRAYDVVIDAVGKSSFGGCARVLRPAGVYLSSEAGRYGQNLLLAAVTRLIGRKKVVFAVPKHDQAMVRYLAQLLTTGEFTPVIDRQYPLAEIVDAYRYVEGGHKTGNVVITVGSV</sequence>
<dbReference type="SUPFAM" id="SSF50129">
    <property type="entry name" value="GroES-like"/>
    <property type="match status" value="1"/>
</dbReference>
<dbReference type="Gene3D" id="3.40.50.720">
    <property type="entry name" value="NAD(P)-binding Rossmann-like Domain"/>
    <property type="match status" value="1"/>
</dbReference>
<feature type="domain" description="Enoyl reductase (ER)" evidence="1">
    <location>
        <begin position="10"/>
        <end position="317"/>
    </location>
</feature>
<dbReference type="InterPro" id="IPR052733">
    <property type="entry name" value="Chloroplast_QOR"/>
</dbReference>
<dbReference type="Pfam" id="PF13602">
    <property type="entry name" value="ADH_zinc_N_2"/>
    <property type="match status" value="1"/>
</dbReference>
<evidence type="ECO:0000259" key="1">
    <source>
        <dbReference type="SMART" id="SM00829"/>
    </source>
</evidence>